<dbReference type="Pfam" id="PF08751">
    <property type="entry name" value="TrwC"/>
    <property type="match status" value="1"/>
</dbReference>
<keyword evidence="3" id="KW-1185">Reference proteome</keyword>
<reference evidence="3" key="1">
    <citation type="journal article" date="2019" name="Int. J. Syst. Evol. Microbiol.">
        <title>The Global Catalogue of Microorganisms (GCM) 10K type strain sequencing project: providing services to taxonomists for standard genome sequencing and annotation.</title>
        <authorList>
            <consortium name="The Broad Institute Genomics Platform"/>
            <consortium name="The Broad Institute Genome Sequencing Center for Infectious Disease"/>
            <person name="Wu L."/>
            <person name="Ma J."/>
        </authorList>
    </citation>
    <scope>NUCLEOTIDE SEQUENCE [LARGE SCALE GENOMIC DNA]</scope>
    <source>
        <strain evidence="3">NBRC 112299</strain>
    </source>
</reference>
<name>A0ABQ6IM61_9MICO</name>
<dbReference type="Proteomes" id="UP001157125">
    <property type="component" value="Unassembled WGS sequence"/>
</dbReference>
<dbReference type="EMBL" id="BSUN01000002">
    <property type="protein sequence ID" value="GMA37769.1"/>
    <property type="molecule type" value="Genomic_DNA"/>
</dbReference>
<comment type="caution">
    <text evidence="2">The sequence shown here is derived from an EMBL/GenBank/DDBJ whole genome shotgun (WGS) entry which is preliminary data.</text>
</comment>
<accession>A0ABQ6IM61</accession>
<feature type="domain" description="TrwC relaxase" evidence="1">
    <location>
        <begin position="21"/>
        <end position="92"/>
    </location>
</feature>
<evidence type="ECO:0000313" key="3">
    <source>
        <dbReference type="Proteomes" id="UP001157125"/>
    </source>
</evidence>
<dbReference type="SUPFAM" id="SSF55464">
    <property type="entry name" value="Origin of replication-binding domain, RBD-like"/>
    <property type="match status" value="1"/>
</dbReference>
<dbReference type="InterPro" id="IPR014862">
    <property type="entry name" value="TrwC"/>
</dbReference>
<organism evidence="2 3">
    <name type="scientific">Demequina litorisediminis</name>
    <dbReference type="NCBI Taxonomy" id="1849022"/>
    <lineage>
        <taxon>Bacteria</taxon>
        <taxon>Bacillati</taxon>
        <taxon>Actinomycetota</taxon>
        <taxon>Actinomycetes</taxon>
        <taxon>Micrococcales</taxon>
        <taxon>Demequinaceae</taxon>
        <taxon>Demequina</taxon>
    </lineage>
</organism>
<proteinExistence type="predicted"/>
<protein>
    <recommendedName>
        <fullName evidence="1">TrwC relaxase domain-containing protein</fullName>
    </recommendedName>
</protein>
<evidence type="ECO:0000259" key="1">
    <source>
        <dbReference type="Pfam" id="PF08751"/>
    </source>
</evidence>
<dbReference type="RefSeq" id="WP_284329487.1">
    <property type="nucleotide sequence ID" value="NZ_BSUN01000002.1"/>
</dbReference>
<gene>
    <name evidence="2" type="ORF">GCM10025876_39730</name>
</gene>
<sequence length="103" mass="11598">MRFFHKYRLGWAHDDRSQAYAGDGYRYLTDQISSADQKRERGQALGDYYLETGNPAGQWWGRGAEALRVSGAVTEAQMLALFGEGRHPDADRIEAQLTAQGYP</sequence>
<evidence type="ECO:0000313" key="2">
    <source>
        <dbReference type="EMBL" id="GMA37769.1"/>
    </source>
</evidence>